<dbReference type="OrthoDB" id="2683501at2759"/>
<proteinExistence type="predicted"/>
<dbReference type="EMBL" id="JANBPK010001527">
    <property type="protein sequence ID" value="KAJ2921975.1"/>
    <property type="molecule type" value="Genomic_DNA"/>
</dbReference>
<keyword evidence="2" id="KW-1185">Reference proteome</keyword>
<dbReference type="PANTHER" id="PTHR14145">
    <property type="entry name" value="26S PROTESOME SUBUNIT 6"/>
    <property type="match status" value="1"/>
</dbReference>
<dbReference type="PANTHER" id="PTHR14145:SF1">
    <property type="entry name" value="26S PROTEASOME NON-ATPASE REGULATORY SUBUNIT 6"/>
    <property type="match status" value="1"/>
</dbReference>
<feature type="non-terminal residue" evidence="1">
    <location>
        <position position="1"/>
    </location>
</feature>
<protein>
    <submittedName>
        <fullName evidence="1">Uncharacterized protein</fullName>
    </submittedName>
</protein>
<comment type="caution">
    <text evidence="1">The sequence shown here is derived from an EMBL/GenBank/DDBJ whole genome shotgun (WGS) entry which is preliminary data.</text>
</comment>
<organism evidence="1 2">
    <name type="scientific">Candolleomyces eurysporus</name>
    <dbReference type="NCBI Taxonomy" id="2828524"/>
    <lineage>
        <taxon>Eukaryota</taxon>
        <taxon>Fungi</taxon>
        <taxon>Dikarya</taxon>
        <taxon>Basidiomycota</taxon>
        <taxon>Agaricomycotina</taxon>
        <taxon>Agaricomycetes</taxon>
        <taxon>Agaricomycetidae</taxon>
        <taxon>Agaricales</taxon>
        <taxon>Agaricineae</taxon>
        <taxon>Psathyrellaceae</taxon>
        <taxon>Candolleomyces</taxon>
    </lineage>
</organism>
<evidence type="ECO:0000313" key="1">
    <source>
        <dbReference type="EMBL" id="KAJ2921975.1"/>
    </source>
</evidence>
<reference evidence="1" key="1">
    <citation type="submission" date="2022-06" db="EMBL/GenBank/DDBJ databases">
        <title>Genome Sequence of Candolleomyces eurysporus.</title>
        <authorList>
            <person name="Buettner E."/>
        </authorList>
    </citation>
    <scope>NUCLEOTIDE SEQUENCE</scope>
    <source>
        <strain evidence="1">VTCC 930004</strain>
    </source>
</reference>
<accession>A0A9W8ISJ5</accession>
<gene>
    <name evidence="1" type="ORF">H1R20_g15121</name>
</gene>
<sequence length="171" mass="19720">MSFGQIFSLIVSAVTLFTMFGEVWGMDKKILTAFFLSRPMPYEKEEEERPYPLWIRFGLVISSPEVNQVIPDLLLLGDLFKNLYECCYDKFFVALAELEQSVLVPSRVLGVHARYYVREMQILAYTQLLESHRSLTLDSLARHRLELVLNLSTANSRDSSQPRVYMPGSTE</sequence>
<dbReference type="GO" id="GO:0005838">
    <property type="term" value="C:proteasome regulatory particle"/>
    <property type="evidence" value="ECO:0007669"/>
    <property type="project" value="TreeGrafter"/>
</dbReference>
<evidence type="ECO:0000313" key="2">
    <source>
        <dbReference type="Proteomes" id="UP001140091"/>
    </source>
</evidence>
<dbReference type="AlphaFoldDB" id="A0A9W8ISJ5"/>
<dbReference type="InterPro" id="IPR019585">
    <property type="entry name" value="Rpn7/CSN1"/>
</dbReference>
<dbReference type="Proteomes" id="UP001140091">
    <property type="component" value="Unassembled WGS sequence"/>
</dbReference>
<dbReference type="Gene3D" id="1.25.40.570">
    <property type="match status" value="1"/>
</dbReference>
<name>A0A9W8ISJ5_9AGAR</name>
<dbReference type="GO" id="GO:0043161">
    <property type="term" value="P:proteasome-mediated ubiquitin-dependent protein catabolic process"/>
    <property type="evidence" value="ECO:0007669"/>
    <property type="project" value="TreeGrafter"/>
</dbReference>